<sequence length="59" mass="6388">MEIVAPHVPHVRDYLRRHGGFASGGAQALAILKSAGAREGAAPPPFHRWPRRVLQPGAR</sequence>
<dbReference type="Proteomes" id="UP000180215">
    <property type="component" value="Unassembled WGS sequence"/>
</dbReference>
<dbReference type="AlphaFoldDB" id="A0A1S1P3T3"/>
<evidence type="ECO:0000256" key="1">
    <source>
        <dbReference type="SAM" id="MobiDB-lite"/>
    </source>
</evidence>
<comment type="caution">
    <text evidence="2">The sequence shown here is derived from an EMBL/GenBank/DDBJ whole genome shotgun (WGS) entry which is preliminary data.</text>
</comment>
<protein>
    <submittedName>
        <fullName evidence="2">Uncharacterized protein</fullName>
    </submittedName>
</protein>
<name>A0A1S1P3T3_METEX</name>
<accession>A0A1S1P3T3</accession>
<reference evidence="2 3" key="1">
    <citation type="submission" date="2016-10" db="EMBL/GenBank/DDBJ databases">
        <title>Draft genome sequence of Methylobacterium extorquens CP3, a seed endophyte of Crotalaria pumila with plant growth-promoting and metal tolerance properties.</title>
        <authorList>
            <person name="Sanchez-Lopez A.S."/>
            <person name="Van Hamme J.D."/>
            <person name="Thijs S."/>
            <person name="Mcammond B.M."/>
            <person name="Stevens V."/>
            <person name="Gonzalez-Chavez M.D.C."/>
            <person name="Vangronsveld J."/>
        </authorList>
    </citation>
    <scope>NUCLEOTIDE SEQUENCE [LARGE SCALE GENOMIC DNA]</scope>
    <source>
        <strain evidence="2 3">CP3</strain>
    </source>
</reference>
<feature type="region of interest" description="Disordered" evidence="1">
    <location>
        <begin position="36"/>
        <end position="59"/>
    </location>
</feature>
<evidence type="ECO:0000313" key="3">
    <source>
        <dbReference type="Proteomes" id="UP000180215"/>
    </source>
</evidence>
<dbReference type="EMBL" id="MNAO01000204">
    <property type="protein sequence ID" value="OHV15847.1"/>
    <property type="molecule type" value="Genomic_DNA"/>
</dbReference>
<organism evidence="2 3">
    <name type="scientific">Methylorubrum extorquens</name>
    <name type="common">Methylobacterium dichloromethanicum</name>
    <name type="synonym">Methylobacterium extorquens</name>
    <dbReference type="NCBI Taxonomy" id="408"/>
    <lineage>
        <taxon>Bacteria</taxon>
        <taxon>Pseudomonadati</taxon>
        <taxon>Pseudomonadota</taxon>
        <taxon>Alphaproteobacteria</taxon>
        <taxon>Hyphomicrobiales</taxon>
        <taxon>Methylobacteriaceae</taxon>
        <taxon>Methylorubrum</taxon>
    </lineage>
</organism>
<evidence type="ECO:0000313" key="2">
    <source>
        <dbReference type="EMBL" id="OHV15847.1"/>
    </source>
</evidence>
<proteinExistence type="predicted"/>
<gene>
    <name evidence="2" type="ORF">BK022_16230</name>
</gene>